<evidence type="ECO:0000256" key="1">
    <source>
        <dbReference type="SAM" id="MobiDB-lite"/>
    </source>
</evidence>
<gene>
    <name evidence="3" type="ORF">KSF_063320</name>
</gene>
<reference evidence="3" key="1">
    <citation type="submission" date="2020-10" db="EMBL/GenBank/DDBJ databases">
        <title>Taxonomic study of unclassified bacteria belonging to the class Ktedonobacteria.</title>
        <authorList>
            <person name="Yabe S."/>
            <person name="Wang C.M."/>
            <person name="Zheng Y."/>
            <person name="Sakai Y."/>
            <person name="Cavaletti L."/>
            <person name="Monciardini P."/>
            <person name="Donadio S."/>
        </authorList>
    </citation>
    <scope>NUCLEOTIDE SEQUENCE</scope>
    <source>
        <strain evidence="3">ID150040</strain>
    </source>
</reference>
<feature type="region of interest" description="Disordered" evidence="1">
    <location>
        <begin position="213"/>
        <end position="246"/>
    </location>
</feature>
<keyword evidence="4" id="KW-1185">Reference proteome</keyword>
<feature type="domain" description="Transposase IS701-like DDE" evidence="2">
    <location>
        <begin position="16"/>
        <end position="231"/>
    </location>
</feature>
<dbReference type="AlphaFoldDB" id="A0A8J3IIT5"/>
<evidence type="ECO:0000313" key="3">
    <source>
        <dbReference type="EMBL" id="GHO96284.1"/>
    </source>
</evidence>
<dbReference type="NCBIfam" id="NF041680">
    <property type="entry name" value="transp_NF041680"/>
    <property type="match status" value="1"/>
</dbReference>
<proteinExistence type="predicted"/>
<dbReference type="Proteomes" id="UP000597444">
    <property type="component" value="Unassembled WGS sequence"/>
</dbReference>
<dbReference type="Pfam" id="PF13546">
    <property type="entry name" value="DDE_5"/>
    <property type="match status" value="1"/>
</dbReference>
<accession>A0A8J3IIT5</accession>
<name>A0A8J3IIT5_9CHLR</name>
<evidence type="ECO:0000313" key="4">
    <source>
        <dbReference type="Proteomes" id="UP000597444"/>
    </source>
</evidence>
<evidence type="ECO:0000259" key="2">
    <source>
        <dbReference type="Pfam" id="PF13546"/>
    </source>
</evidence>
<feature type="region of interest" description="Disordered" evidence="1">
    <location>
        <begin position="389"/>
        <end position="414"/>
    </location>
</feature>
<comment type="caution">
    <text evidence="3">The sequence shown here is derived from an EMBL/GenBank/DDBJ whole genome shotgun (WGS) entry which is preliminary data.</text>
</comment>
<dbReference type="InterPro" id="IPR012337">
    <property type="entry name" value="RNaseH-like_sf"/>
</dbReference>
<dbReference type="InterPro" id="IPR038721">
    <property type="entry name" value="IS701-like_DDE_dom"/>
</dbReference>
<protein>
    <recommendedName>
        <fullName evidence="2">Transposase IS701-like DDE domain-containing protein</fullName>
    </recommendedName>
</protein>
<sequence length="435" mass="49669">MHLNTLKAFRHAVYGTLERAKDALFNLLDALVTEDRAHSLPELSLSPHFERGWGSVYEALEDGRINEKHLREVLVNFRPASCSPLRLAVDATGIARLKAVTSADRSAQMVHNLPEGETARTYGWQFSTVVALPEQPSSWTYVLSVQRIETAITAQQMAWTQLRELAPQLPTDTIILMDRGYDSAWLWCQLSTLPVQGTLIRLKKNRCFYRPAPAPTGKRGAPRKRGEKLQPCDVTTHSDPDGTWSGSDTVGRPVQLRWWHKLTLKEAGWLKLCVIRVERPQAKRTKCDPRVSWFVWIGQASADLPAATLSYVHRFSQEHGYRFDKQSLLWDKPKLRTPEQFERWSHLVAIAHNVLVLSRYLVTPQLRPWENRHRELSPQQVRRAMSKLLPQLGTPARSPRPRGKSPGRPKGATIRKAERFHIIHQKPKVPPLVPK</sequence>
<dbReference type="EMBL" id="BNJK01000001">
    <property type="protein sequence ID" value="GHO96284.1"/>
    <property type="molecule type" value="Genomic_DNA"/>
</dbReference>
<dbReference type="RefSeq" id="WP_220206922.1">
    <property type="nucleotide sequence ID" value="NZ_BNJK01000001.1"/>
</dbReference>
<organism evidence="3 4">
    <name type="scientific">Reticulibacter mediterranei</name>
    <dbReference type="NCBI Taxonomy" id="2778369"/>
    <lineage>
        <taxon>Bacteria</taxon>
        <taxon>Bacillati</taxon>
        <taxon>Chloroflexota</taxon>
        <taxon>Ktedonobacteria</taxon>
        <taxon>Ktedonobacterales</taxon>
        <taxon>Reticulibacteraceae</taxon>
        <taxon>Reticulibacter</taxon>
    </lineage>
</organism>
<dbReference type="SUPFAM" id="SSF53098">
    <property type="entry name" value="Ribonuclease H-like"/>
    <property type="match status" value="1"/>
</dbReference>